<dbReference type="SUPFAM" id="SSF54695">
    <property type="entry name" value="POZ domain"/>
    <property type="match status" value="1"/>
</dbReference>
<accession>A0ABR2KFX3</accession>
<sequence>MKKNQVVQLQICLRMGNHFDDFRKAKQFNDCVLVSDTEERFPCQRLILAQVSGWFDRYFNEHPIKKIGDICEVQVPVNPDHILEKFIELIYTNYSEITISNLPLLLKMSVYYECPTLVRALKHFYLDATNDDTVLHLAKKFIELDLIEDAKSLAPSIAKHLKRIHNNETDLRFSIDELFQSLSPPVFASVINEDLLKKVGPNERKFTDEDKVRYIDNFVLFNGREITDEEEKEALASPVDWTSPLAFQYLTRHQCDWLPARISRPLINRILNNRRLILNGLRRSMKKATDKVSRWYVYSWAQSCRNAITVRGEPRIDVINFIRTLGGITKPLDPVRYGFFHTFCTPGKPLTEDFSPSNVVLDNDQLYFMAQKEGDKYPGVGIDLGQGSRFQPYQISLNTHVLQRPYTSTRPSNPKPYAKKFCFKVGLNQEECINSYTHCKNEIPPENEGKIKDLSVTVDEKCNVFMFQLDGPQTNGGYMMRVVSIEVNGSFECS</sequence>
<feature type="domain" description="BTB" evidence="1">
    <location>
        <begin position="29"/>
        <end position="99"/>
    </location>
</feature>
<dbReference type="Proteomes" id="UP001470230">
    <property type="component" value="Unassembled WGS sequence"/>
</dbReference>
<dbReference type="SMART" id="SM00225">
    <property type="entry name" value="BTB"/>
    <property type="match status" value="1"/>
</dbReference>
<protein>
    <recommendedName>
        <fullName evidence="1">BTB domain-containing protein</fullName>
    </recommendedName>
</protein>
<dbReference type="InterPro" id="IPR011333">
    <property type="entry name" value="SKP1/BTB/POZ_sf"/>
</dbReference>
<reference evidence="2 3" key="1">
    <citation type="submission" date="2024-04" db="EMBL/GenBank/DDBJ databases">
        <title>Tritrichomonas musculus Genome.</title>
        <authorList>
            <person name="Alves-Ferreira E."/>
            <person name="Grigg M."/>
            <person name="Lorenzi H."/>
            <person name="Galac M."/>
        </authorList>
    </citation>
    <scope>NUCLEOTIDE SEQUENCE [LARGE SCALE GENOMIC DNA]</scope>
    <source>
        <strain evidence="2 3">EAF2021</strain>
    </source>
</reference>
<dbReference type="CDD" id="cd18186">
    <property type="entry name" value="BTB_POZ_ZBTB_KLHL-like"/>
    <property type="match status" value="1"/>
</dbReference>
<comment type="caution">
    <text evidence="2">The sequence shown here is derived from an EMBL/GenBank/DDBJ whole genome shotgun (WGS) entry which is preliminary data.</text>
</comment>
<gene>
    <name evidence="2" type="ORF">M9Y10_034741</name>
</gene>
<proteinExistence type="predicted"/>
<name>A0ABR2KFX3_9EUKA</name>
<evidence type="ECO:0000313" key="2">
    <source>
        <dbReference type="EMBL" id="KAK8889984.1"/>
    </source>
</evidence>
<dbReference type="Pfam" id="PF00651">
    <property type="entry name" value="BTB"/>
    <property type="match status" value="1"/>
</dbReference>
<dbReference type="Gene3D" id="3.30.710.10">
    <property type="entry name" value="Potassium Channel Kv1.1, Chain A"/>
    <property type="match status" value="1"/>
</dbReference>
<dbReference type="EMBL" id="JAPFFF010000005">
    <property type="protein sequence ID" value="KAK8889984.1"/>
    <property type="molecule type" value="Genomic_DNA"/>
</dbReference>
<organism evidence="2 3">
    <name type="scientific">Tritrichomonas musculus</name>
    <dbReference type="NCBI Taxonomy" id="1915356"/>
    <lineage>
        <taxon>Eukaryota</taxon>
        <taxon>Metamonada</taxon>
        <taxon>Parabasalia</taxon>
        <taxon>Tritrichomonadida</taxon>
        <taxon>Tritrichomonadidae</taxon>
        <taxon>Tritrichomonas</taxon>
    </lineage>
</organism>
<dbReference type="PANTHER" id="PTHR45632">
    <property type="entry name" value="LD33804P"/>
    <property type="match status" value="1"/>
</dbReference>
<evidence type="ECO:0000313" key="3">
    <source>
        <dbReference type="Proteomes" id="UP001470230"/>
    </source>
</evidence>
<evidence type="ECO:0000259" key="1">
    <source>
        <dbReference type="PROSITE" id="PS50097"/>
    </source>
</evidence>
<dbReference type="InterPro" id="IPR000210">
    <property type="entry name" value="BTB/POZ_dom"/>
</dbReference>
<keyword evidence="3" id="KW-1185">Reference proteome</keyword>
<dbReference type="PROSITE" id="PS50097">
    <property type="entry name" value="BTB"/>
    <property type="match status" value="1"/>
</dbReference>